<dbReference type="InterPro" id="IPR022529">
    <property type="entry name" value="DUF3530"/>
</dbReference>
<feature type="chain" id="PRO_5011989164" description="DUF3530 domain-containing protein" evidence="1">
    <location>
        <begin position="21"/>
        <end position="271"/>
    </location>
</feature>
<accession>A0A1Y6G314</accession>
<dbReference type="Proteomes" id="UP000194450">
    <property type="component" value="Unassembled WGS sequence"/>
</dbReference>
<sequence>MKTLLLLLLTSFTLSSVATAATEDDLMRYLPPGEARWLESDGNRYLLLERESLQAITRGVIIHIPDWSQHPLQTPLLTNLYQQLPEHGWTTFALHPPTSRIQTDMLQFPAVDERYPEPVSEETLAPLRDSLRQRLQPLMNELSDYTGFVVLVAEGMTAAFLTEILNEDLQTGGGIVAPVQPDALIVIDPYMPQYSLNKAVGEKLAVLPLPVFDVTTASANQWVKQTQRQRKLLAQREQHLSYRQRQLPPLSSTSAGQAIPEFIGWLRYQGF</sequence>
<dbReference type="EMBL" id="FXWH01000003">
    <property type="protein sequence ID" value="SMQ80325.1"/>
    <property type="molecule type" value="Genomic_DNA"/>
</dbReference>
<name>A0A1Y6G314_9GAMM</name>
<evidence type="ECO:0000313" key="3">
    <source>
        <dbReference type="Proteomes" id="UP000194450"/>
    </source>
</evidence>
<feature type="signal peptide" evidence="1">
    <location>
        <begin position="1"/>
        <end position="20"/>
    </location>
</feature>
<evidence type="ECO:0000256" key="1">
    <source>
        <dbReference type="SAM" id="SignalP"/>
    </source>
</evidence>
<keyword evidence="1" id="KW-0732">Signal</keyword>
<evidence type="ECO:0008006" key="4">
    <source>
        <dbReference type="Google" id="ProtNLM"/>
    </source>
</evidence>
<dbReference type="OrthoDB" id="9776279at2"/>
<dbReference type="AlphaFoldDB" id="A0A1Y6G314"/>
<dbReference type="RefSeq" id="WP_086435237.1">
    <property type="nucleotide sequence ID" value="NZ_FXWH01000003.1"/>
</dbReference>
<dbReference type="Pfam" id="PF12048">
    <property type="entry name" value="DUF3530"/>
    <property type="match status" value="1"/>
</dbReference>
<gene>
    <name evidence="2" type="ORF">SAMN06297229_2095</name>
</gene>
<organism evidence="2 3">
    <name type="scientific">Pseudidiomarina planktonica</name>
    <dbReference type="NCBI Taxonomy" id="1323738"/>
    <lineage>
        <taxon>Bacteria</taxon>
        <taxon>Pseudomonadati</taxon>
        <taxon>Pseudomonadota</taxon>
        <taxon>Gammaproteobacteria</taxon>
        <taxon>Alteromonadales</taxon>
        <taxon>Idiomarinaceae</taxon>
        <taxon>Pseudidiomarina</taxon>
    </lineage>
</organism>
<proteinExistence type="predicted"/>
<reference evidence="3" key="1">
    <citation type="submission" date="2017-04" db="EMBL/GenBank/DDBJ databases">
        <authorList>
            <person name="Varghese N."/>
            <person name="Submissions S."/>
        </authorList>
    </citation>
    <scope>NUCLEOTIDE SEQUENCE [LARGE SCALE GENOMIC DNA]</scope>
</reference>
<keyword evidence="3" id="KW-1185">Reference proteome</keyword>
<evidence type="ECO:0000313" key="2">
    <source>
        <dbReference type="EMBL" id="SMQ80325.1"/>
    </source>
</evidence>
<protein>
    <recommendedName>
        <fullName evidence="4">DUF3530 domain-containing protein</fullName>
    </recommendedName>
</protein>